<dbReference type="PANTHER" id="PTHR42659:SF1">
    <property type="entry name" value="OXIDOREDUCTASE"/>
    <property type="match status" value="1"/>
</dbReference>
<dbReference type="Proteomes" id="UP000502533">
    <property type="component" value="Chromosome"/>
</dbReference>
<dbReference type="GO" id="GO:0016491">
    <property type="term" value="F:oxidoreductase activity"/>
    <property type="evidence" value="ECO:0007669"/>
    <property type="project" value="InterPro"/>
</dbReference>
<dbReference type="InterPro" id="IPR016167">
    <property type="entry name" value="FAD-bd_PCMH_sub1"/>
</dbReference>
<evidence type="ECO:0000313" key="4">
    <source>
        <dbReference type="Proteomes" id="UP000502533"/>
    </source>
</evidence>
<dbReference type="SUPFAM" id="SSF55447">
    <property type="entry name" value="CO dehydrogenase flavoprotein C-terminal domain-like"/>
    <property type="match status" value="1"/>
</dbReference>
<dbReference type="InterPro" id="IPR016169">
    <property type="entry name" value="FAD-bd_PCMH_sub2"/>
</dbReference>
<dbReference type="GeneID" id="85021688"/>
<dbReference type="SMART" id="SM01092">
    <property type="entry name" value="CO_deh_flav_C"/>
    <property type="match status" value="1"/>
</dbReference>
<dbReference type="SUPFAM" id="SSF56176">
    <property type="entry name" value="FAD-binding/transporter-associated domain-like"/>
    <property type="match status" value="1"/>
</dbReference>
<dbReference type="PANTHER" id="PTHR42659">
    <property type="entry name" value="XANTHINE DEHYDROGENASE SUBUNIT C-RELATED"/>
    <property type="match status" value="1"/>
</dbReference>
<dbReference type="InterPro" id="IPR005107">
    <property type="entry name" value="CO_DH_flav_C"/>
</dbReference>
<sequence>MRAFAYSRPVTLGAVVQAPPCSRYLAGGTNLIDLMKADVEQPEYVINIKALPLGDIRPLPDGGVGLGALATNARTAAHPLVRARYPLLAAAILAGGSPQVRNMATNGGNINQRTRCHYFYDIGTVCNKREPGAGCAAIGARNRVHALLGTSPDCMAAFPSDMCVALAALDARVNLFGPGGARQVRIRDYHCLPGRTPWVENVLRRNELVVGIDLPPVSFGSHYTYLKIRESRTCAFAIISVAVGLEMEGGVIRHGRVALGGVATRPWYVPAVEDMLRGRSPSATLFHDVARLLLHGAVHDQGNADRLALAPRVIQRALWQAVTGSPPCQPCAGMP</sequence>
<accession>A0A181C9I1</accession>
<gene>
    <name evidence="3" type="ORF">GWK63_05945</name>
</gene>
<dbReference type="PROSITE" id="PS51387">
    <property type="entry name" value="FAD_PCMH"/>
    <property type="match status" value="1"/>
</dbReference>
<dbReference type="Gene3D" id="3.30.390.50">
    <property type="entry name" value="CO dehydrogenase flavoprotein, C-terminal domain"/>
    <property type="match status" value="1"/>
</dbReference>
<name>A0A181C9I1_9PROT</name>
<keyword evidence="4" id="KW-1185">Reference proteome</keyword>
<protein>
    <submittedName>
        <fullName evidence="3">Xanthine dehydrogenase family protein subunit M</fullName>
    </submittedName>
</protein>
<dbReference type="InterPro" id="IPR051312">
    <property type="entry name" value="Diverse_Substr_Oxidored"/>
</dbReference>
<dbReference type="Gene3D" id="3.30.465.10">
    <property type="match status" value="2"/>
</dbReference>
<keyword evidence="2" id="KW-0274">FAD</keyword>
<dbReference type="GO" id="GO:0071949">
    <property type="term" value="F:FAD binding"/>
    <property type="evidence" value="ECO:0007669"/>
    <property type="project" value="InterPro"/>
</dbReference>
<dbReference type="InterPro" id="IPR036683">
    <property type="entry name" value="CO_DH_flav_C_dom_sf"/>
</dbReference>
<evidence type="ECO:0000256" key="2">
    <source>
        <dbReference type="ARBA" id="ARBA00022827"/>
    </source>
</evidence>
<dbReference type="AlphaFoldDB" id="A0A181C9I1"/>
<dbReference type="KEGG" id="kre:GWK63_05945"/>
<proteinExistence type="predicted"/>
<dbReference type="Pfam" id="PF00941">
    <property type="entry name" value="FAD_binding_5"/>
    <property type="match status" value="1"/>
</dbReference>
<dbReference type="InterPro" id="IPR002346">
    <property type="entry name" value="Mopterin_DH_FAD-bd"/>
</dbReference>
<dbReference type="EMBL" id="CP050139">
    <property type="protein sequence ID" value="QIP35077.1"/>
    <property type="molecule type" value="Genomic_DNA"/>
</dbReference>
<evidence type="ECO:0000313" key="3">
    <source>
        <dbReference type="EMBL" id="QIP35077.1"/>
    </source>
</evidence>
<dbReference type="Pfam" id="PF03450">
    <property type="entry name" value="CO_deh_flav_C"/>
    <property type="match status" value="1"/>
</dbReference>
<dbReference type="Gene3D" id="3.30.43.10">
    <property type="entry name" value="Uridine Diphospho-n-acetylenolpyruvylglucosamine Reductase, domain 2"/>
    <property type="match status" value="1"/>
</dbReference>
<evidence type="ECO:0000256" key="1">
    <source>
        <dbReference type="ARBA" id="ARBA00022630"/>
    </source>
</evidence>
<dbReference type="RefSeq" id="WP_007398058.1">
    <property type="nucleotide sequence ID" value="NZ_CALMTF010000080.1"/>
</dbReference>
<organism evidence="3 4">
    <name type="scientific">Komagataeibacter rhaeticus</name>
    <dbReference type="NCBI Taxonomy" id="215221"/>
    <lineage>
        <taxon>Bacteria</taxon>
        <taxon>Pseudomonadati</taxon>
        <taxon>Pseudomonadota</taxon>
        <taxon>Alphaproteobacteria</taxon>
        <taxon>Acetobacterales</taxon>
        <taxon>Acetobacteraceae</taxon>
        <taxon>Komagataeibacter</taxon>
    </lineage>
</organism>
<keyword evidence="1" id="KW-0285">Flavoprotein</keyword>
<dbReference type="InterPro" id="IPR016166">
    <property type="entry name" value="FAD-bd_PCMH"/>
</dbReference>
<dbReference type="InterPro" id="IPR036318">
    <property type="entry name" value="FAD-bd_PCMH-like_sf"/>
</dbReference>
<reference evidence="3 4" key="1">
    <citation type="submission" date="2020-03" db="EMBL/GenBank/DDBJ databases">
        <title>Isolation of cellulose-producing strains, genome characterization and application of the synthesized cellulose films as an economical and sustainable material for piezoelectric sensor construction.</title>
        <authorList>
            <person name="Mangayil R.K."/>
        </authorList>
    </citation>
    <scope>NUCLEOTIDE SEQUENCE [LARGE SCALE GENOMIC DNA]</scope>
    <source>
        <strain evidence="3 4">ENS 9a1a</strain>
    </source>
</reference>